<protein>
    <submittedName>
        <fullName evidence="1">Uncharacterized protein</fullName>
    </submittedName>
</protein>
<organism evidence="1 2">
    <name type="scientific">Cuscuta campestris</name>
    <dbReference type="NCBI Taxonomy" id="132261"/>
    <lineage>
        <taxon>Eukaryota</taxon>
        <taxon>Viridiplantae</taxon>
        <taxon>Streptophyta</taxon>
        <taxon>Embryophyta</taxon>
        <taxon>Tracheophyta</taxon>
        <taxon>Spermatophyta</taxon>
        <taxon>Magnoliopsida</taxon>
        <taxon>eudicotyledons</taxon>
        <taxon>Gunneridae</taxon>
        <taxon>Pentapetalae</taxon>
        <taxon>asterids</taxon>
        <taxon>lamiids</taxon>
        <taxon>Solanales</taxon>
        <taxon>Convolvulaceae</taxon>
        <taxon>Cuscuteae</taxon>
        <taxon>Cuscuta</taxon>
        <taxon>Cuscuta subgen. Grammica</taxon>
        <taxon>Cuscuta sect. Cleistogrammica</taxon>
    </lineage>
</organism>
<proteinExistence type="predicted"/>
<keyword evidence="2" id="KW-1185">Reference proteome</keyword>
<dbReference type="EMBL" id="OOIL02002447">
    <property type="protein sequence ID" value="VFQ82843.1"/>
    <property type="molecule type" value="Genomic_DNA"/>
</dbReference>
<name>A0A484M255_9ASTE</name>
<dbReference type="AlphaFoldDB" id="A0A484M255"/>
<evidence type="ECO:0000313" key="2">
    <source>
        <dbReference type="Proteomes" id="UP000595140"/>
    </source>
</evidence>
<dbReference type="Proteomes" id="UP000595140">
    <property type="component" value="Unassembled WGS sequence"/>
</dbReference>
<gene>
    <name evidence="1" type="ORF">CCAM_LOCUS24619</name>
</gene>
<accession>A0A484M255</accession>
<evidence type="ECO:0000313" key="1">
    <source>
        <dbReference type="EMBL" id="VFQ82843.1"/>
    </source>
</evidence>
<reference evidence="1 2" key="1">
    <citation type="submission" date="2018-04" db="EMBL/GenBank/DDBJ databases">
        <authorList>
            <person name="Vogel A."/>
        </authorList>
    </citation>
    <scope>NUCLEOTIDE SEQUENCE [LARGE SCALE GENOMIC DNA]</scope>
</reference>
<sequence>MKYLTPFWHVVSYNQNRGRWVVALWQLPASAASYLGGEEAGSLLEEIRPMLTHYQVVTGKTFRKKL</sequence>